<reference evidence="4 5" key="1">
    <citation type="submission" date="2018-01" db="EMBL/GenBank/DDBJ databases">
        <title>Successful Treatment of Persistent Burkholderia cepacia Bacteremia with Ceftazidime-Avibactam.</title>
        <authorList>
            <person name="Tamma P."/>
            <person name="Fan Y."/>
            <person name="Bergman Y."/>
            <person name="Sick-Samuels A."/>
            <person name="Hsu A."/>
            <person name="Timp W."/>
            <person name="Simner P."/>
        </authorList>
    </citation>
    <scope>NUCLEOTIDE SEQUENCE [LARGE SCALE GENOMIC DNA]</scope>
    <source>
        <strain evidence="4 5">170816</strain>
    </source>
</reference>
<dbReference type="GO" id="GO:0008168">
    <property type="term" value="F:methyltransferase activity"/>
    <property type="evidence" value="ECO:0007669"/>
    <property type="project" value="InterPro"/>
</dbReference>
<evidence type="ECO:0000256" key="2">
    <source>
        <dbReference type="SAM" id="MobiDB-lite"/>
    </source>
</evidence>
<dbReference type="InterPro" id="IPR002052">
    <property type="entry name" value="DNA_methylase_N6_adenine_CS"/>
</dbReference>
<dbReference type="Pfam" id="PF13872">
    <property type="entry name" value="AAA_34"/>
    <property type="match status" value="1"/>
</dbReference>
<dbReference type="InterPro" id="IPR026741">
    <property type="entry name" value="SNO"/>
</dbReference>
<name>A0A2S5DME2_9BURK</name>
<dbReference type="PANTHER" id="PTHR12706:SF30">
    <property type="entry name" value="PROTEIN STRAWBERRY NOTCH-RELATED"/>
    <property type="match status" value="1"/>
</dbReference>
<feature type="region of interest" description="Disordered" evidence="2">
    <location>
        <begin position="503"/>
        <end position="557"/>
    </location>
</feature>
<dbReference type="InterPro" id="IPR027417">
    <property type="entry name" value="P-loop_NTPase"/>
</dbReference>
<dbReference type="GO" id="GO:0003676">
    <property type="term" value="F:nucleic acid binding"/>
    <property type="evidence" value="ECO:0007669"/>
    <property type="project" value="InterPro"/>
</dbReference>
<dbReference type="InterPro" id="IPR026937">
    <property type="entry name" value="SBNO_Helicase_C_dom"/>
</dbReference>
<comment type="caution">
    <text evidence="4">The sequence shown here is derived from an EMBL/GenBank/DDBJ whole genome shotgun (WGS) entry which is preliminary data.</text>
</comment>
<gene>
    <name evidence="4" type="ORF">C3743_40505</name>
</gene>
<dbReference type="EMBL" id="PQVP01000006">
    <property type="protein sequence ID" value="POZ80256.1"/>
    <property type="molecule type" value="Genomic_DNA"/>
</dbReference>
<dbReference type="InterPro" id="IPR029063">
    <property type="entry name" value="SAM-dependent_MTases_sf"/>
</dbReference>
<dbReference type="InterPro" id="IPR039187">
    <property type="entry name" value="SNO_AAA"/>
</dbReference>
<feature type="domain" description="Helicase ATP-binding" evidence="3">
    <location>
        <begin position="616"/>
        <end position="806"/>
    </location>
</feature>
<dbReference type="PROSITE" id="PS51192">
    <property type="entry name" value="HELICASE_ATP_BIND_1"/>
    <property type="match status" value="1"/>
</dbReference>
<organism evidence="4 5">
    <name type="scientific">Burkholderia contaminans</name>
    <dbReference type="NCBI Taxonomy" id="488447"/>
    <lineage>
        <taxon>Bacteria</taxon>
        <taxon>Pseudomonadati</taxon>
        <taxon>Pseudomonadota</taxon>
        <taxon>Betaproteobacteria</taxon>
        <taxon>Burkholderiales</taxon>
        <taxon>Burkholderiaceae</taxon>
        <taxon>Burkholderia</taxon>
        <taxon>Burkholderia cepacia complex</taxon>
    </lineage>
</organism>
<dbReference type="Gene3D" id="3.40.50.300">
    <property type="entry name" value="P-loop containing nucleotide triphosphate hydrolases"/>
    <property type="match status" value="1"/>
</dbReference>
<evidence type="ECO:0000313" key="4">
    <source>
        <dbReference type="EMBL" id="POZ80256.1"/>
    </source>
</evidence>
<dbReference type="Pfam" id="PF13871">
    <property type="entry name" value="Helicase_C_4"/>
    <property type="match status" value="1"/>
</dbReference>
<dbReference type="SUPFAM" id="SSF53335">
    <property type="entry name" value="S-adenosyl-L-methionine-dependent methyltransferases"/>
    <property type="match status" value="1"/>
</dbReference>
<dbReference type="Gene3D" id="3.40.50.150">
    <property type="entry name" value="Vaccinia Virus protein VP39"/>
    <property type="match status" value="1"/>
</dbReference>
<evidence type="ECO:0000256" key="1">
    <source>
        <dbReference type="ARBA" id="ARBA00006992"/>
    </source>
</evidence>
<comment type="similarity">
    <text evidence="1">Belongs to the SBNO family.</text>
</comment>
<dbReference type="PANTHER" id="PTHR12706">
    <property type="entry name" value="STRAWBERRY NOTCH-RELATED"/>
    <property type="match status" value="1"/>
</dbReference>
<feature type="compositionally biased region" description="Polar residues" evidence="2">
    <location>
        <begin position="503"/>
        <end position="514"/>
    </location>
</feature>
<proteinExistence type="inferred from homology"/>
<evidence type="ECO:0000259" key="3">
    <source>
        <dbReference type="PROSITE" id="PS51192"/>
    </source>
</evidence>
<evidence type="ECO:0000313" key="5">
    <source>
        <dbReference type="Proteomes" id="UP000238655"/>
    </source>
</evidence>
<dbReference type="PROSITE" id="PS00092">
    <property type="entry name" value="N6_MTASE"/>
    <property type="match status" value="1"/>
</dbReference>
<accession>A0A2S5DME2</accession>
<dbReference type="RefSeq" id="WP_105750060.1">
    <property type="nucleotide sequence ID" value="NZ_PQVP01000006.1"/>
</dbReference>
<dbReference type="SUPFAM" id="SSF52540">
    <property type="entry name" value="P-loop containing nucleoside triphosphate hydrolases"/>
    <property type="match status" value="2"/>
</dbReference>
<dbReference type="InterPro" id="IPR014001">
    <property type="entry name" value="Helicase_ATP-bd"/>
</dbReference>
<protein>
    <recommendedName>
        <fullName evidence="3">Helicase ATP-binding domain-containing protein</fullName>
    </recommendedName>
</protein>
<dbReference type="Proteomes" id="UP000238655">
    <property type="component" value="Unassembled WGS sequence"/>
</dbReference>
<sequence>MQKGKKTENLVSWVNLNEADPETRLLVVKFPSGAKRLVVIAKAGLSDGQLEKLEAMGFYKSRSGLLVREDLRFALPQIQEIFPKAKAQQMPMRSVTSLVSGNTGGELRESAAREAASNGANNALAAVPLGLNHKGQQVFEGEDGRFIADVVQGNVHEKDSPPSRASFLYGDTPEDLALCAQGFVQEIAGGKICRFDDLKKFASVVTGVEAGIIATSPRLRDVQEAVEAALVRYLATKAGALGRSDYALAIRLEEGQPTMAARTSTSINLQQYSTPLPVSVAVQRIFGNAEGKTFLEPTIGNGSLVCALQGQPAVAAFDLDDARVRAASTVRKGVRVERGDATRVDFQAANGGNSFDCVVGNPPFGGLPAAVTIGGLTVRRIDHLILMRSLLARKDDGLGVFIIGGDSYQFGSRGKVEGGSRYLFNWLADHYDTEVVEVDGGMYAKQGASVPIRIVVVGRKGPDGAQIPDQLTIIDDHDTLFEWSTQMQQRFTALHAAEVVATPDSSVDASQPPSTVDLPEVEPPASGEPLAKAPENNVSETEENSYQSPYASRSRVSEATAMIPRNLATPTRQALSDIADEYGDIDEFVASQLDWTIDELAQYLAPEQVDAIALAIHSSARGRGLLEADQTGLGKGRVMAAMARYSALRDRRVVFLTETPTLFTDFWRDVKDIGSEDLFKPLIVNDGVAIYDPITGDKLVQASSRSVVDNAIASGDLDAAYNLVLGTYSQFNRDAAKSAKARWIPTVARDATLLLDEAHNAAGDSNTGKNIGLAIETAGFVAYSSATAMKDGKNVMLYSKLFPDTVDMGMLPETLAAGGEVLQEVLSGMLARDGVLIRREHDLSNLTFRTVTDNARLARNVELSDKLADILEYMNYLSGDINQLVNDRNREIRKMLEKVPESERKGNRMGAINVNFGSRLFAIYRQFLMAIKTDLAVERAIQSLQTGKKPVIVLENTMESLLNDLVLRNQPDILDPDELASGGTAAALLGRDIELGQQMTFRDVLHRMLDRLGYYCETGRYGDVKKVPVTSEESLELVRLIASKIDDFPDLPVSPIDEIKRRIEAAGFACDELSGRKLQIVERDGTVFASPLTERPKAQIVKDFVTGNTDALVLTNAGSTGISLHAGEKFPDQRQRVLIELQSAADVNRRIQFFGRVNRRGQTSAPEIETSSSGLIGEARPIAMQNAKLRKLSANTTANQDNAALDRTVPDFINKIGDEVAYRYLDANPSIASRLDIDMDNDQERSESYYINKLTSRLVMLRNSEQERIYAALTTEYLRVIKELDAKGINPLKAREFDVRAREVSREVFESGNPHSDSSFSLPVYVKTIEFDVHVDPIRSSEVKELIRDGLEAVKNFEVNAEGRENEEFFLGLKAALATSRKHLLESVLNKKQFESVDAALAAKDVNPVQKMLARLSVLDRVLDGLYVGAVTRFTNNDGDTELGVITRVDVPERAKELHLLGGYELSIAAPGREHLIERTLYSLQEDAQFRLMPKGSFERELFAGFDSATAGVHVERRLVLDGNLFKAAQIAANARMGGSAIYTNEHGHRLRGVLLSKGMEMKRLNSLPVRLENPAMCFEVIKRHPELRLRSSTGVDHDSTSDLSVGLDGAEVVLEVPGTKGMGGRYFGDDELIKVTGPFAGSRVVMSARFPIDNLPQVFSILYRGGTSLYVPAEYRERTNELTKVVYTNESQCDMQMSGRQKLVA</sequence>
<dbReference type="GO" id="GO:0032259">
    <property type="term" value="P:methylation"/>
    <property type="evidence" value="ECO:0007669"/>
    <property type="project" value="InterPro"/>
</dbReference>
<dbReference type="GO" id="GO:0006355">
    <property type="term" value="P:regulation of DNA-templated transcription"/>
    <property type="evidence" value="ECO:0007669"/>
    <property type="project" value="InterPro"/>
</dbReference>
<feature type="compositionally biased region" description="Polar residues" evidence="2">
    <location>
        <begin position="536"/>
        <end position="551"/>
    </location>
</feature>